<reference evidence="2" key="1">
    <citation type="submission" date="2016-10" db="EMBL/GenBank/DDBJ databases">
        <authorList>
            <person name="Varghese N."/>
            <person name="Submissions S."/>
        </authorList>
    </citation>
    <scope>NUCLEOTIDE SEQUENCE [LARGE SCALE GENOMIC DNA]</scope>
    <source>
        <strain evidence="2">DSM 19110</strain>
    </source>
</reference>
<dbReference type="AlphaFoldDB" id="A0A1G9JF29"/>
<dbReference type="OrthoDB" id="9762009at2"/>
<accession>A0A1G9JF29</accession>
<evidence type="ECO:0000313" key="1">
    <source>
        <dbReference type="EMBL" id="SDL35714.1"/>
    </source>
</evidence>
<name>A0A1G9JF29_9SPHI</name>
<proteinExistence type="predicted"/>
<dbReference type="EMBL" id="FNGY01000001">
    <property type="protein sequence ID" value="SDL35714.1"/>
    <property type="molecule type" value="Genomic_DNA"/>
</dbReference>
<organism evidence="1 2">
    <name type="scientific">Pedobacter steynii</name>
    <dbReference type="NCBI Taxonomy" id="430522"/>
    <lineage>
        <taxon>Bacteria</taxon>
        <taxon>Pseudomonadati</taxon>
        <taxon>Bacteroidota</taxon>
        <taxon>Sphingobacteriia</taxon>
        <taxon>Sphingobacteriales</taxon>
        <taxon>Sphingobacteriaceae</taxon>
        <taxon>Pedobacter</taxon>
    </lineage>
</organism>
<dbReference type="RefSeq" id="WP_074604149.1">
    <property type="nucleotide sequence ID" value="NZ_FNGY01000001.1"/>
</dbReference>
<gene>
    <name evidence="1" type="ORF">SAMN05421820_101233</name>
</gene>
<keyword evidence="2" id="KW-1185">Reference proteome</keyword>
<protein>
    <submittedName>
        <fullName evidence="1">Uncharacterized protein</fullName>
    </submittedName>
</protein>
<evidence type="ECO:0000313" key="2">
    <source>
        <dbReference type="Proteomes" id="UP000183200"/>
    </source>
</evidence>
<dbReference type="Proteomes" id="UP000183200">
    <property type="component" value="Unassembled WGS sequence"/>
</dbReference>
<sequence length="142" mass="16377">MQKAIAFSNNDVITIAWSFDRKPEGCLGFAIYRINPDGHEESLPNKAVFPDTLEVDDRSSARFPIQKFYWKDVYARPVAERTGNSVLNGTNGIIEVPNYKKHVNKKSGNDLRPFPLYKLTLSYIKTLRNIKYCVAPKINFWY</sequence>